<keyword evidence="8" id="KW-0443">Lipid metabolism</keyword>
<dbReference type="Pfam" id="PF00487">
    <property type="entry name" value="FA_desaturase"/>
    <property type="match status" value="1"/>
</dbReference>
<dbReference type="EMBL" id="SOAU01000001">
    <property type="protein sequence ID" value="TDT16409.1"/>
    <property type="molecule type" value="Genomic_DNA"/>
</dbReference>
<evidence type="ECO:0000256" key="5">
    <source>
        <dbReference type="ARBA" id="ARBA00022989"/>
    </source>
</evidence>
<evidence type="ECO:0000256" key="10">
    <source>
        <dbReference type="SAM" id="Phobius"/>
    </source>
</evidence>
<name>A0A4R7I0N0_9ACTN</name>
<accession>A0A4R7I0N0</accession>
<dbReference type="PANTHER" id="PTHR11351">
    <property type="entry name" value="ACYL-COA DESATURASE"/>
    <property type="match status" value="1"/>
</dbReference>
<feature type="transmembrane region" description="Helical" evidence="10">
    <location>
        <begin position="127"/>
        <end position="152"/>
    </location>
</feature>
<gene>
    <name evidence="12" type="ORF">BDK89_1999</name>
</gene>
<comment type="subcellular location">
    <subcellularLocation>
        <location evidence="1">Membrane</location>
        <topology evidence="1">Multi-pass membrane protein</topology>
    </subcellularLocation>
</comment>
<organism evidence="12 13">
    <name type="scientific">Ilumatobacter fluminis</name>
    <dbReference type="NCBI Taxonomy" id="467091"/>
    <lineage>
        <taxon>Bacteria</taxon>
        <taxon>Bacillati</taxon>
        <taxon>Actinomycetota</taxon>
        <taxon>Acidimicrobiia</taxon>
        <taxon>Acidimicrobiales</taxon>
        <taxon>Ilumatobacteraceae</taxon>
        <taxon>Ilumatobacter</taxon>
    </lineage>
</organism>
<evidence type="ECO:0000256" key="1">
    <source>
        <dbReference type="ARBA" id="ARBA00004141"/>
    </source>
</evidence>
<dbReference type="GO" id="GO:0006631">
    <property type="term" value="P:fatty acid metabolic process"/>
    <property type="evidence" value="ECO:0007669"/>
    <property type="project" value="UniProtKB-KW"/>
</dbReference>
<proteinExistence type="inferred from homology"/>
<evidence type="ECO:0000259" key="11">
    <source>
        <dbReference type="Pfam" id="PF00487"/>
    </source>
</evidence>
<keyword evidence="9 10" id="KW-0472">Membrane</keyword>
<comment type="similarity">
    <text evidence="2">Belongs to the fatty acid desaturase type 2 family.</text>
</comment>
<protein>
    <submittedName>
        <fullName evidence="12">Stearoyl-CoA desaturase (Delta-9 desaturase)</fullName>
    </submittedName>
</protein>
<evidence type="ECO:0000313" key="13">
    <source>
        <dbReference type="Proteomes" id="UP000294558"/>
    </source>
</evidence>
<evidence type="ECO:0000256" key="7">
    <source>
        <dbReference type="ARBA" id="ARBA00023004"/>
    </source>
</evidence>
<comment type="caution">
    <text evidence="12">The sequence shown here is derived from an EMBL/GenBank/DDBJ whole genome shotgun (WGS) entry which is preliminary data.</text>
</comment>
<evidence type="ECO:0000256" key="9">
    <source>
        <dbReference type="ARBA" id="ARBA00023136"/>
    </source>
</evidence>
<dbReference type="RefSeq" id="WP_166657496.1">
    <property type="nucleotide sequence ID" value="NZ_SOAU01000001.1"/>
</dbReference>
<keyword evidence="13" id="KW-1185">Reference proteome</keyword>
<keyword evidence="6" id="KW-0560">Oxidoreductase</keyword>
<keyword evidence="3 10" id="KW-0812">Transmembrane</keyword>
<feature type="domain" description="Fatty acid desaturase" evidence="11">
    <location>
        <begin position="6"/>
        <end position="209"/>
    </location>
</feature>
<evidence type="ECO:0000256" key="3">
    <source>
        <dbReference type="ARBA" id="ARBA00022692"/>
    </source>
</evidence>
<dbReference type="GO" id="GO:0016020">
    <property type="term" value="C:membrane"/>
    <property type="evidence" value="ECO:0007669"/>
    <property type="project" value="UniProtKB-SubCell"/>
</dbReference>
<keyword evidence="7" id="KW-0408">Iron</keyword>
<dbReference type="CDD" id="cd03505">
    <property type="entry name" value="Delta9-FADS-like"/>
    <property type="match status" value="1"/>
</dbReference>
<sequence length="253" mass="28525">MTTILLAVLVGIAATTLANLCTTVYLHRGLSHRAIQFSRPAHAGFKTVLWLSTGIKVREWVAVHRKHHAFTDTPDDPHSPAVSGWLTVQVKNLSMYRAAAHDEENIRRYAKDLAPTRWDRWLFDRQWLGLALGFTLLLVVFGWQIALIAAFVHINYYLGGSAAVNAIGHHFGRRPYRNSATNLQWLAFLTAGEGFHNNHHAAPTSARFAHRRHQIDPGWFVIKPLTWLRLARLRFDDIVLAPGQLPEPVTANA</sequence>
<keyword evidence="4" id="KW-0276">Fatty acid metabolism</keyword>
<evidence type="ECO:0000313" key="12">
    <source>
        <dbReference type="EMBL" id="TDT16409.1"/>
    </source>
</evidence>
<dbReference type="GO" id="GO:0016717">
    <property type="term" value="F:oxidoreductase activity, acting on paired donors, with oxidation of a pair of donors resulting in the reduction of molecular oxygen to two molecules of water"/>
    <property type="evidence" value="ECO:0007669"/>
    <property type="project" value="InterPro"/>
</dbReference>
<dbReference type="InterPro" id="IPR015876">
    <property type="entry name" value="Acyl-CoA_DS"/>
</dbReference>
<evidence type="ECO:0000256" key="8">
    <source>
        <dbReference type="ARBA" id="ARBA00023098"/>
    </source>
</evidence>
<evidence type="ECO:0000256" key="2">
    <source>
        <dbReference type="ARBA" id="ARBA00008749"/>
    </source>
</evidence>
<dbReference type="InterPro" id="IPR005804">
    <property type="entry name" value="FA_desaturase_dom"/>
</dbReference>
<keyword evidence="5 10" id="KW-1133">Transmembrane helix</keyword>
<evidence type="ECO:0000256" key="6">
    <source>
        <dbReference type="ARBA" id="ARBA00023002"/>
    </source>
</evidence>
<dbReference type="Proteomes" id="UP000294558">
    <property type="component" value="Unassembled WGS sequence"/>
</dbReference>
<evidence type="ECO:0000256" key="4">
    <source>
        <dbReference type="ARBA" id="ARBA00022832"/>
    </source>
</evidence>
<dbReference type="AlphaFoldDB" id="A0A4R7I0N0"/>
<reference evidence="12 13" key="1">
    <citation type="submission" date="2019-03" db="EMBL/GenBank/DDBJ databases">
        <title>Sequencing the genomes of 1000 actinobacteria strains.</title>
        <authorList>
            <person name="Klenk H.-P."/>
        </authorList>
    </citation>
    <scope>NUCLEOTIDE SEQUENCE [LARGE SCALE GENOMIC DNA]</scope>
    <source>
        <strain evidence="12 13">DSM 18936</strain>
    </source>
</reference>
<dbReference type="PANTHER" id="PTHR11351:SF33">
    <property type="entry name" value="DELTA-9 FATTY ACID DESATURASE, DESA"/>
    <property type="match status" value="1"/>
</dbReference>